<proteinExistence type="inferred from homology"/>
<dbReference type="InterPro" id="IPR014729">
    <property type="entry name" value="Rossmann-like_a/b/a_fold"/>
</dbReference>
<keyword evidence="11" id="KW-1015">Disulfide bond</keyword>
<keyword evidence="10" id="KW-0694">RNA-binding</keyword>
<dbReference type="InParanoid" id="A0A067RAI5"/>
<evidence type="ECO:0000256" key="1">
    <source>
        <dbReference type="ARBA" id="ARBA00003986"/>
    </source>
</evidence>
<dbReference type="Gene3D" id="3.40.50.620">
    <property type="entry name" value="HUPs"/>
    <property type="match status" value="1"/>
</dbReference>
<dbReference type="GO" id="GO:0002143">
    <property type="term" value="P:tRNA wobble position uridine thiolation"/>
    <property type="evidence" value="ECO:0007669"/>
    <property type="project" value="TreeGrafter"/>
</dbReference>
<dbReference type="Pfam" id="PF03054">
    <property type="entry name" value="tRNA_Me_trans"/>
    <property type="match status" value="1"/>
</dbReference>
<keyword evidence="5" id="KW-0820">tRNA-binding</keyword>
<dbReference type="Pfam" id="PF20259">
    <property type="entry name" value="tRNA_Me_trans_M"/>
    <property type="match status" value="1"/>
</dbReference>
<keyword evidence="7" id="KW-0819">tRNA processing</keyword>
<evidence type="ECO:0000259" key="13">
    <source>
        <dbReference type="Pfam" id="PF20258"/>
    </source>
</evidence>
<name>A0A067RAI5_ZOONE</name>
<evidence type="ECO:0000256" key="4">
    <source>
        <dbReference type="ARBA" id="ARBA00011953"/>
    </source>
</evidence>
<dbReference type="FunCoup" id="A0A067RAI5">
    <property type="interactions" value="1460"/>
</dbReference>
<gene>
    <name evidence="15" type="ORF">L798_09436</name>
</gene>
<keyword evidence="9" id="KW-0067">ATP-binding</keyword>
<dbReference type="GO" id="GO:0005524">
    <property type="term" value="F:ATP binding"/>
    <property type="evidence" value="ECO:0007669"/>
    <property type="project" value="UniProtKB-KW"/>
</dbReference>
<keyword evidence="6" id="KW-0808">Transferase</keyword>
<dbReference type="GO" id="GO:0005739">
    <property type="term" value="C:mitochondrion"/>
    <property type="evidence" value="ECO:0007669"/>
    <property type="project" value="UniProtKB-SubCell"/>
</dbReference>
<dbReference type="Pfam" id="PF20258">
    <property type="entry name" value="tRNA_Me_trans_C"/>
    <property type="match status" value="1"/>
</dbReference>
<evidence type="ECO:0000256" key="5">
    <source>
        <dbReference type="ARBA" id="ARBA00022555"/>
    </source>
</evidence>
<dbReference type="Gene3D" id="2.40.30.10">
    <property type="entry name" value="Translation factors"/>
    <property type="match status" value="1"/>
</dbReference>
<dbReference type="EC" id="2.8.1.14" evidence="4"/>
<dbReference type="HAMAP" id="MF_00144">
    <property type="entry name" value="tRNA_thiouridyl_MnmA"/>
    <property type="match status" value="1"/>
</dbReference>
<reference evidence="15 16" key="1">
    <citation type="journal article" date="2014" name="Nat. Commun.">
        <title>Molecular traces of alternative social organization in a termite genome.</title>
        <authorList>
            <person name="Terrapon N."/>
            <person name="Li C."/>
            <person name="Robertson H.M."/>
            <person name="Ji L."/>
            <person name="Meng X."/>
            <person name="Booth W."/>
            <person name="Chen Z."/>
            <person name="Childers C.P."/>
            <person name="Glastad K.M."/>
            <person name="Gokhale K."/>
            <person name="Gowin J."/>
            <person name="Gronenberg W."/>
            <person name="Hermansen R.A."/>
            <person name="Hu H."/>
            <person name="Hunt B.G."/>
            <person name="Huylmans A.K."/>
            <person name="Khalil S.M."/>
            <person name="Mitchell R.D."/>
            <person name="Munoz-Torres M.C."/>
            <person name="Mustard J.A."/>
            <person name="Pan H."/>
            <person name="Reese J.T."/>
            <person name="Scharf M.E."/>
            <person name="Sun F."/>
            <person name="Vogel H."/>
            <person name="Xiao J."/>
            <person name="Yang W."/>
            <person name="Yang Z."/>
            <person name="Yang Z."/>
            <person name="Zhou J."/>
            <person name="Zhu J."/>
            <person name="Brent C.S."/>
            <person name="Elsik C.G."/>
            <person name="Goodisman M.A."/>
            <person name="Liberles D.A."/>
            <person name="Roe R.M."/>
            <person name="Vargo E.L."/>
            <person name="Vilcinskas A."/>
            <person name="Wang J."/>
            <person name="Bornberg-Bauer E."/>
            <person name="Korb J."/>
            <person name="Zhang G."/>
            <person name="Liebig J."/>
        </authorList>
    </citation>
    <scope>NUCLEOTIDE SEQUENCE [LARGE SCALE GENOMIC DNA]</scope>
    <source>
        <tissue evidence="15">Whole organism</tissue>
    </source>
</reference>
<feature type="domain" description="tRNA-specific 2-thiouridylase MnmA-like central" evidence="14">
    <location>
        <begin position="215"/>
        <end position="277"/>
    </location>
</feature>
<dbReference type="PANTHER" id="PTHR11933:SF5">
    <property type="entry name" value="MITOCHONDRIAL TRNA-SPECIFIC 2-THIOURIDYLASE 1"/>
    <property type="match status" value="1"/>
</dbReference>
<comment type="similarity">
    <text evidence="3">Belongs to the MnmA/TRMU family.</text>
</comment>
<dbReference type="OMA" id="PFYVWDL"/>
<dbReference type="InterPro" id="IPR046885">
    <property type="entry name" value="MnmA-like_C"/>
</dbReference>
<dbReference type="FunFam" id="2.30.30.280:FF:000001">
    <property type="entry name" value="tRNA-specific 2-thiouridylase MnmA"/>
    <property type="match status" value="1"/>
</dbReference>
<dbReference type="GO" id="GO:0061708">
    <property type="term" value="F:tRNA-5-taurinomethyluridine 2-sulfurtransferase"/>
    <property type="evidence" value="ECO:0007669"/>
    <property type="project" value="UniProtKB-EC"/>
</dbReference>
<evidence type="ECO:0000256" key="8">
    <source>
        <dbReference type="ARBA" id="ARBA00022741"/>
    </source>
</evidence>
<dbReference type="SUPFAM" id="SSF52402">
    <property type="entry name" value="Adenine nucleotide alpha hydrolases-like"/>
    <property type="match status" value="1"/>
</dbReference>
<comment type="catalytic activity">
    <reaction evidence="12">
        <text>5-taurinomethyluridine(34) in tRNA + S-sulfanyl-L-cysteinyl-[protein] + AH2 + ATP = 5-taurinomethyl-2-thiouridine(34) in tRNA + L-cysteinyl-[protein] + A + AMP + diphosphate + H(+)</text>
        <dbReference type="Rhea" id="RHEA:47040"/>
        <dbReference type="Rhea" id="RHEA-COMP:10131"/>
        <dbReference type="Rhea" id="RHEA-COMP:11726"/>
        <dbReference type="Rhea" id="RHEA-COMP:11732"/>
        <dbReference type="Rhea" id="RHEA-COMP:11733"/>
        <dbReference type="ChEBI" id="CHEBI:13193"/>
        <dbReference type="ChEBI" id="CHEBI:15378"/>
        <dbReference type="ChEBI" id="CHEBI:17499"/>
        <dbReference type="ChEBI" id="CHEBI:29950"/>
        <dbReference type="ChEBI" id="CHEBI:30616"/>
        <dbReference type="ChEBI" id="CHEBI:33019"/>
        <dbReference type="ChEBI" id="CHEBI:61963"/>
        <dbReference type="ChEBI" id="CHEBI:87171"/>
        <dbReference type="ChEBI" id="CHEBI:87172"/>
        <dbReference type="ChEBI" id="CHEBI:456215"/>
        <dbReference type="EC" id="2.8.1.14"/>
    </reaction>
</comment>
<dbReference type="FunFam" id="3.40.50.620:FF:000104">
    <property type="entry name" value="Mitochondrial tRNA-specific 2-thiouridylase 1"/>
    <property type="match status" value="1"/>
</dbReference>
<dbReference type="OrthoDB" id="3685at2759"/>
<sequence>MSNIGRVIVAVSGGVDSAVAALFLKRKGFDVVGVFMENWDVTDEMGICSVAQDAEDAQWVCSRLDIPFHHVSFVKEYWHEVFCSLLKDYGSGYTPNPDILCNRQIKFDTFYRYAKDKMDANAIATGHYARTTFGSFLENYDPVAGVHLLKPVDLFKDQTFFLSQVPQMPLQRTMFPLGNLTKNQVRRIACEHEMYHIVKKKESRGICFIGSRNFRNFISEYLVDKPGNFRDIDNGHIVGKHSGIHQWTIGQRCRIGGQVKPYFVARKDPKSDDILVASGTNHPSLFIQFFFAAESHWIHSVPEPLMLEGIFECEFRFQHTKPLVKCTLVAMADNQVLVKLVRPLRAITLGQYAVFYKGKECLGSARITLLGPSLQSLGHGEQNGCLVRGIVYDSAVHTVDVRG</sequence>
<evidence type="ECO:0000256" key="9">
    <source>
        <dbReference type="ARBA" id="ARBA00022840"/>
    </source>
</evidence>
<evidence type="ECO:0000256" key="10">
    <source>
        <dbReference type="ARBA" id="ARBA00022884"/>
    </source>
</evidence>
<evidence type="ECO:0000256" key="6">
    <source>
        <dbReference type="ARBA" id="ARBA00022679"/>
    </source>
</evidence>
<dbReference type="NCBIfam" id="TIGR00420">
    <property type="entry name" value="trmU"/>
    <property type="match status" value="1"/>
</dbReference>
<comment type="subcellular location">
    <subcellularLocation>
        <location evidence="2">Mitochondrion</location>
    </subcellularLocation>
</comment>
<dbReference type="AlphaFoldDB" id="A0A067RAI5"/>
<organism evidence="15 16">
    <name type="scientific">Zootermopsis nevadensis</name>
    <name type="common">Dampwood termite</name>
    <dbReference type="NCBI Taxonomy" id="136037"/>
    <lineage>
        <taxon>Eukaryota</taxon>
        <taxon>Metazoa</taxon>
        <taxon>Ecdysozoa</taxon>
        <taxon>Arthropoda</taxon>
        <taxon>Hexapoda</taxon>
        <taxon>Insecta</taxon>
        <taxon>Pterygota</taxon>
        <taxon>Neoptera</taxon>
        <taxon>Polyneoptera</taxon>
        <taxon>Dictyoptera</taxon>
        <taxon>Blattodea</taxon>
        <taxon>Blattoidea</taxon>
        <taxon>Termitoidae</taxon>
        <taxon>Termopsidae</taxon>
        <taxon>Zootermopsis</taxon>
    </lineage>
</organism>
<evidence type="ECO:0000256" key="12">
    <source>
        <dbReference type="ARBA" id="ARBA00049564"/>
    </source>
</evidence>
<evidence type="ECO:0000259" key="14">
    <source>
        <dbReference type="Pfam" id="PF20259"/>
    </source>
</evidence>
<evidence type="ECO:0000313" key="15">
    <source>
        <dbReference type="EMBL" id="KDR15623.1"/>
    </source>
</evidence>
<keyword evidence="16" id="KW-1185">Reference proteome</keyword>
<dbReference type="CDD" id="cd01998">
    <property type="entry name" value="MnmA_TRMU-like"/>
    <property type="match status" value="1"/>
</dbReference>
<dbReference type="Proteomes" id="UP000027135">
    <property type="component" value="Unassembled WGS sequence"/>
</dbReference>
<keyword evidence="8" id="KW-0547">Nucleotide-binding</keyword>
<dbReference type="PANTHER" id="PTHR11933">
    <property type="entry name" value="TRNA 5-METHYLAMINOMETHYL-2-THIOURIDYLATE -METHYLTRANSFERASE"/>
    <property type="match status" value="1"/>
</dbReference>
<dbReference type="EMBL" id="KK852819">
    <property type="protein sequence ID" value="KDR15623.1"/>
    <property type="molecule type" value="Genomic_DNA"/>
</dbReference>
<evidence type="ECO:0000256" key="2">
    <source>
        <dbReference type="ARBA" id="ARBA00004173"/>
    </source>
</evidence>
<dbReference type="NCBIfam" id="NF001138">
    <property type="entry name" value="PRK00143.1"/>
    <property type="match status" value="1"/>
</dbReference>
<protein>
    <recommendedName>
        <fullName evidence="4">tRNA-5-taurinomethyluridine 2-sulfurtransferase</fullName>
        <ecNumber evidence="4">2.8.1.14</ecNumber>
    </recommendedName>
</protein>
<dbReference type="InterPro" id="IPR046884">
    <property type="entry name" value="MnmA-like_central"/>
</dbReference>
<evidence type="ECO:0000256" key="11">
    <source>
        <dbReference type="ARBA" id="ARBA00023157"/>
    </source>
</evidence>
<dbReference type="InterPro" id="IPR023382">
    <property type="entry name" value="MnmA-like_central_sf"/>
</dbReference>
<feature type="domain" description="tRNA-specific 2-thiouridylase MnmA-like C-terminal" evidence="13">
    <location>
        <begin position="291"/>
        <end position="367"/>
    </location>
</feature>
<dbReference type="GO" id="GO:0000049">
    <property type="term" value="F:tRNA binding"/>
    <property type="evidence" value="ECO:0007669"/>
    <property type="project" value="UniProtKB-KW"/>
</dbReference>
<dbReference type="STRING" id="136037.A0A067RAI5"/>
<dbReference type="Gene3D" id="2.30.30.280">
    <property type="entry name" value="Adenine nucleotide alpha hydrolases-like domains"/>
    <property type="match status" value="1"/>
</dbReference>
<comment type="function">
    <text evidence="1">Catalyzes the 2-thiolation of uridine at the wobble position (U34) of mitochondrial tRNA(Lys), tRNA(Glu) and tRNA(Gln). Required for the formation of 5-taurinomethyl-2-thiouridine (tm5s2U) of mitochondrial tRNA(Lys), tRNA(Glu), and tRNA(Gln) at the wobble position. ATP is required to activate the C2 atom of the wobble base.</text>
</comment>
<accession>A0A067RAI5</accession>
<evidence type="ECO:0000256" key="3">
    <source>
        <dbReference type="ARBA" id="ARBA00006191"/>
    </source>
</evidence>
<dbReference type="eggNOG" id="KOG2805">
    <property type="taxonomic scope" value="Eukaryota"/>
</dbReference>
<evidence type="ECO:0000313" key="16">
    <source>
        <dbReference type="Proteomes" id="UP000027135"/>
    </source>
</evidence>
<dbReference type="InterPro" id="IPR004506">
    <property type="entry name" value="MnmA-like"/>
</dbReference>
<evidence type="ECO:0000256" key="7">
    <source>
        <dbReference type="ARBA" id="ARBA00022694"/>
    </source>
</evidence>